<dbReference type="InterPro" id="IPR000524">
    <property type="entry name" value="Tscrpt_reg_HTH_GntR"/>
</dbReference>
<dbReference type="RefSeq" id="WP_201658958.1">
    <property type="nucleotide sequence ID" value="NZ_CAJHCS010000032.1"/>
</dbReference>
<dbReference type="Gene3D" id="1.20.120.530">
    <property type="entry name" value="GntR ligand-binding domain-like"/>
    <property type="match status" value="1"/>
</dbReference>
<dbReference type="SUPFAM" id="SSF46785">
    <property type="entry name" value="Winged helix' DNA-binding domain"/>
    <property type="match status" value="2"/>
</dbReference>
<dbReference type="InterPro" id="IPR011711">
    <property type="entry name" value="GntR_C"/>
</dbReference>
<proteinExistence type="predicted"/>
<dbReference type="SMART" id="SM00895">
    <property type="entry name" value="FCD"/>
    <property type="match status" value="1"/>
</dbReference>
<keyword evidence="1" id="KW-0805">Transcription regulation</keyword>
<evidence type="ECO:0000313" key="7">
    <source>
        <dbReference type="Proteomes" id="UP001494588"/>
    </source>
</evidence>
<evidence type="ECO:0000256" key="1">
    <source>
        <dbReference type="ARBA" id="ARBA00023015"/>
    </source>
</evidence>
<organism evidence="6 7">
    <name type="scientific">Paraburkholderia sabiae</name>
    <dbReference type="NCBI Taxonomy" id="273251"/>
    <lineage>
        <taxon>Bacteria</taxon>
        <taxon>Pseudomonadati</taxon>
        <taxon>Pseudomonadota</taxon>
        <taxon>Betaproteobacteria</taxon>
        <taxon>Burkholderiales</taxon>
        <taxon>Burkholderiaceae</taxon>
        <taxon>Paraburkholderia</taxon>
    </lineage>
</organism>
<dbReference type="InterPro" id="IPR036388">
    <property type="entry name" value="WH-like_DNA-bd_sf"/>
</dbReference>
<keyword evidence="3" id="KW-0804">Transcription</keyword>
<feature type="coiled-coil region" evidence="4">
    <location>
        <begin position="280"/>
        <end position="307"/>
    </location>
</feature>
<dbReference type="Proteomes" id="UP001494588">
    <property type="component" value="Unassembled WGS sequence"/>
</dbReference>
<dbReference type="Gene3D" id="1.10.10.10">
    <property type="entry name" value="Winged helix-like DNA-binding domain superfamily/Winged helix DNA-binding domain"/>
    <property type="match status" value="2"/>
</dbReference>
<feature type="domain" description="HTH gntR-type" evidence="5">
    <location>
        <begin position="7"/>
        <end position="74"/>
    </location>
</feature>
<gene>
    <name evidence="6" type="ORF">V4C55_31425</name>
</gene>
<keyword evidence="7" id="KW-1185">Reference proteome</keyword>
<dbReference type="InterPro" id="IPR008920">
    <property type="entry name" value="TF_FadR/GntR_C"/>
</dbReference>
<evidence type="ECO:0000256" key="2">
    <source>
        <dbReference type="ARBA" id="ARBA00023125"/>
    </source>
</evidence>
<evidence type="ECO:0000256" key="3">
    <source>
        <dbReference type="ARBA" id="ARBA00023163"/>
    </source>
</evidence>
<sequence length="313" mass="35602">MKTETNGALADQVAAKIIDIARTRSLPAGEHLREEALASELGLSRSPVRRGLALLAQHGIVVKEPNRGIFLAVDAHGIDIAKLPFGADPQEDLYLRVADDCLSGEIPEEFYEAELLRRFDVPRGQLLKVLSRLANEGMISRKPGQGWRINPFLHDREAHVQSYRFRMAIEPAALLEPNFRIDKAGFAKARKIQTEMLEGDIFKLPRSMLFKNGSEFHEMLVRCSGNRFFIEALERQNQLRRFMEYKAATDRPRLIRQCQEHLEMLDLIESGSRDHAAAFMRKHLDVVSKIKAQAEEKEEQEAAARQVLPEAHF</sequence>
<dbReference type="Pfam" id="PF00392">
    <property type="entry name" value="GntR"/>
    <property type="match status" value="1"/>
</dbReference>
<reference evidence="6 7" key="1">
    <citation type="submission" date="2024-01" db="EMBL/GenBank/DDBJ databases">
        <title>The diversity of rhizobia nodulating Mimosa spp. in eleven states of Brazil covering several biomes is determined by host plant, location, and edaphic factors.</title>
        <authorList>
            <person name="Rouws L."/>
            <person name="Barauna A."/>
            <person name="Beukes C."/>
            <person name="De Faria S.M."/>
            <person name="Gross E."/>
            <person name="Dos Reis Junior F.B."/>
            <person name="Simon M."/>
            <person name="Maluk M."/>
            <person name="Odee D.W."/>
            <person name="Kenicer G."/>
            <person name="Young J.P.W."/>
            <person name="Reis V.M."/>
            <person name="Zilli J."/>
            <person name="James E.K."/>
        </authorList>
    </citation>
    <scope>NUCLEOTIDE SEQUENCE [LARGE SCALE GENOMIC DNA]</scope>
    <source>
        <strain evidence="6 7">JPY77</strain>
    </source>
</reference>
<dbReference type="InterPro" id="IPR036390">
    <property type="entry name" value="WH_DNA-bd_sf"/>
</dbReference>
<accession>A0ABU9QMF0</accession>
<dbReference type="PANTHER" id="PTHR43537">
    <property type="entry name" value="TRANSCRIPTIONAL REGULATOR, GNTR FAMILY"/>
    <property type="match status" value="1"/>
</dbReference>
<dbReference type="Pfam" id="PF07729">
    <property type="entry name" value="FCD"/>
    <property type="match status" value="1"/>
</dbReference>
<dbReference type="PANTHER" id="PTHR43537:SF49">
    <property type="entry name" value="TRANSCRIPTIONAL REGULATORY PROTEIN"/>
    <property type="match status" value="1"/>
</dbReference>
<protein>
    <submittedName>
        <fullName evidence="6">GntR family transcriptional regulator</fullName>
    </submittedName>
</protein>
<keyword evidence="2" id="KW-0238">DNA-binding</keyword>
<dbReference type="SUPFAM" id="SSF48008">
    <property type="entry name" value="GntR ligand-binding domain-like"/>
    <property type="match status" value="1"/>
</dbReference>
<evidence type="ECO:0000259" key="5">
    <source>
        <dbReference type="PROSITE" id="PS50949"/>
    </source>
</evidence>
<evidence type="ECO:0000256" key="4">
    <source>
        <dbReference type="SAM" id="Coils"/>
    </source>
</evidence>
<name>A0ABU9QMF0_9BURK</name>
<evidence type="ECO:0000313" key="6">
    <source>
        <dbReference type="EMBL" id="MEM5290245.1"/>
    </source>
</evidence>
<dbReference type="EMBL" id="JAZHGC010000034">
    <property type="protein sequence ID" value="MEM5290245.1"/>
    <property type="molecule type" value="Genomic_DNA"/>
</dbReference>
<dbReference type="SMART" id="SM00345">
    <property type="entry name" value="HTH_GNTR"/>
    <property type="match status" value="2"/>
</dbReference>
<comment type="caution">
    <text evidence="6">The sequence shown here is derived from an EMBL/GenBank/DDBJ whole genome shotgun (WGS) entry which is preliminary data.</text>
</comment>
<dbReference type="PROSITE" id="PS50949">
    <property type="entry name" value="HTH_GNTR"/>
    <property type="match status" value="1"/>
</dbReference>
<keyword evidence="4" id="KW-0175">Coiled coil</keyword>